<dbReference type="EMBL" id="CADCST010000113">
    <property type="protein sequence ID" value="CAA9201440.1"/>
    <property type="molecule type" value="Genomic_DNA"/>
</dbReference>
<evidence type="ECO:0008006" key="4">
    <source>
        <dbReference type="Google" id="ProtNLM"/>
    </source>
</evidence>
<evidence type="ECO:0000313" key="2">
    <source>
        <dbReference type="EMBL" id="CAA9201440.1"/>
    </source>
</evidence>
<accession>A0ABN7EQ47</accession>
<dbReference type="Proteomes" id="UP000474567">
    <property type="component" value="Unassembled WGS sequence"/>
</dbReference>
<dbReference type="RefSeq" id="WP_173967617.1">
    <property type="nucleotide sequence ID" value="NZ_CADCST010000113.1"/>
</dbReference>
<dbReference type="Gene3D" id="3.30.565.10">
    <property type="entry name" value="Histidine kinase-like ATPase, C-terminal domain"/>
    <property type="match status" value="1"/>
</dbReference>
<dbReference type="SUPFAM" id="SSF48452">
    <property type="entry name" value="TPR-like"/>
    <property type="match status" value="1"/>
</dbReference>
<evidence type="ECO:0000313" key="3">
    <source>
        <dbReference type="Proteomes" id="UP000474567"/>
    </source>
</evidence>
<feature type="transmembrane region" description="Helical" evidence="1">
    <location>
        <begin position="12"/>
        <end position="33"/>
    </location>
</feature>
<proteinExistence type="predicted"/>
<comment type="caution">
    <text evidence="2">The sequence shown here is derived from an EMBL/GenBank/DDBJ whole genome shotgun (WGS) entry which is preliminary data.</text>
</comment>
<protein>
    <recommendedName>
        <fullName evidence="4">Signal transduction histidine kinase subgroup 3 dimerisation and phosphoacceptor domain-containing protein</fullName>
    </recommendedName>
</protein>
<keyword evidence="1" id="KW-0472">Membrane</keyword>
<name>A0ABN7EQ47_9FLAO</name>
<dbReference type="InterPro" id="IPR036890">
    <property type="entry name" value="HATPase_C_sf"/>
</dbReference>
<keyword evidence="3" id="KW-1185">Reference proteome</keyword>
<dbReference type="Gene3D" id="1.25.40.10">
    <property type="entry name" value="Tetratricopeptide repeat domain"/>
    <property type="match status" value="2"/>
</dbReference>
<reference evidence="2 3" key="1">
    <citation type="submission" date="2020-02" db="EMBL/GenBank/DDBJ databases">
        <authorList>
            <person name="Criscuolo A."/>
        </authorList>
    </citation>
    <scope>NUCLEOTIDE SEQUENCE [LARGE SCALE GENOMIC DNA]</scope>
    <source>
        <strain evidence="2">CECT7796</strain>
    </source>
</reference>
<keyword evidence="1" id="KW-0812">Transmembrane</keyword>
<dbReference type="InterPro" id="IPR011990">
    <property type="entry name" value="TPR-like_helical_dom_sf"/>
</dbReference>
<organism evidence="2 3">
    <name type="scientific">Flavobacterium collinsii</name>
    <dbReference type="NCBI Taxonomy" id="1114861"/>
    <lineage>
        <taxon>Bacteria</taxon>
        <taxon>Pseudomonadati</taxon>
        <taxon>Bacteroidota</taxon>
        <taxon>Flavobacteriia</taxon>
        <taxon>Flavobacteriales</taxon>
        <taxon>Flavobacteriaceae</taxon>
        <taxon>Flavobacterium</taxon>
    </lineage>
</organism>
<evidence type="ECO:0000256" key="1">
    <source>
        <dbReference type="SAM" id="Phobius"/>
    </source>
</evidence>
<gene>
    <name evidence="2" type="ORF">FLACOL7796_03771</name>
</gene>
<sequence length="591" mass="68998">MRKILNFLKNKIALKYLFAILILIILASTLYLLKSNSNQTQLRSKDNSSKIKRILEKADILMDTYKYDSCYYYYNKAQSLCNPETDYVDYVYALTCMANVEQYQGDYIASETSLLKTLPYLKKIKKPRFAANVYEQFAANYYYTFDCNNALLYYTKALHLKTSYYRKISVLNNISTVYIRQKKINLAISILIPLSKLTTICKTDKVLNDIEHARILSHIGSCYHAQGKLEALYYYKKSLAMQLKLKEYDGISYSYLHLAEYFQTRDLSLATTYAKKAYFYSDKINDPVIKLQSLKTLSKTTSGNDLKNYSTQFIQLADSITKASHKSKKQFARIKYYFKKYNTENLQLKAYKAESELEIERQKIYNIILPIIIVLILIFVAFLYFHLKSKGRKEKNKAIFESELRISEKLRCELTNYVYHSLTFAETADLQKRENKEKLLNNLHTIYTKTRNISKENGFVPTNESFSTALKEMIAGFKTADLNIILNGFDQISWNELEKSKKIILYRILQELFANMKKHSQPTLVSLTFKNFEKKIVVLYSDNGVEAYNRSIILKKDLVNIENRIVNIKGEIDILSITERGIKVEIKLPLR</sequence>
<keyword evidence="1" id="KW-1133">Transmembrane helix</keyword>
<feature type="transmembrane region" description="Helical" evidence="1">
    <location>
        <begin position="364"/>
        <end position="387"/>
    </location>
</feature>